<evidence type="ECO:0000256" key="9">
    <source>
        <dbReference type="ARBA" id="ARBA00038592"/>
    </source>
</evidence>
<name>A0ABS2NT49_9FIRM</name>
<dbReference type="PANTHER" id="PTHR34353:SF2">
    <property type="entry name" value="CRISPR-ASSOCIATED ENDONUCLEASE CAS1 1"/>
    <property type="match status" value="1"/>
</dbReference>
<evidence type="ECO:0000256" key="7">
    <source>
        <dbReference type="ARBA" id="ARBA00023125"/>
    </source>
</evidence>
<dbReference type="InterPro" id="IPR002729">
    <property type="entry name" value="CRISPR-assoc_Cas1"/>
</dbReference>
<dbReference type="InterPro" id="IPR042206">
    <property type="entry name" value="CRISPR-assoc_Cas1_C"/>
</dbReference>
<keyword evidence="8 10" id="KW-0464">Manganese</keyword>
<keyword evidence="4 10" id="KW-0378">Hydrolase</keyword>
<dbReference type="EC" id="3.1.-.-" evidence="10"/>
<keyword evidence="2 10" id="KW-0479">Metal-binding</keyword>
<gene>
    <name evidence="10" type="primary">cas1</name>
    <name evidence="11" type="ORF">JOC73_002333</name>
</gene>
<protein>
    <recommendedName>
        <fullName evidence="10">CRISPR-associated endonuclease Cas1</fullName>
        <ecNumber evidence="10">3.1.-.-</ecNumber>
    </recommendedName>
</protein>
<evidence type="ECO:0000256" key="3">
    <source>
        <dbReference type="ARBA" id="ARBA00022759"/>
    </source>
</evidence>
<dbReference type="Proteomes" id="UP001314796">
    <property type="component" value="Unassembled WGS sequence"/>
</dbReference>
<evidence type="ECO:0000256" key="5">
    <source>
        <dbReference type="ARBA" id="ARBA00022842"/>
    </source>
</evidence>
<accession>A0ABS2NT49</accession>
<dbReference type="HAMAP" id="MF_01470">
    <property type="entry name" value="Cas1"/>
    <property type="match status" value="1"/>
</dbReference>
<comment type="similarity">
    <text evidence="10">Belongs to the CRISPR-associated endonuclease Cas1 family.</text>
</comment>
<keyword evidence="7 10" id="KW-0238">DNA-binding</keyword>
<keyword evidence="1 10" id="KW-0540">Nuclease</keyword>
<sequence length="299" mass="34012">MSWRSLFISNPAILKVSKNQLVIQQGAESIPIPLEDISVIVIETSQATITTALMSRLADDKIAVFFCDEKHIPNSVVIPFQSHSRQNKILNTQISLSKPFINRCWQMIIKQKITNQSECLRLLKRVGYNQLCQIATQVQSGDKTNREAYAAKLYFNCLFENFTRHGDDTTNAALNFGYAILRGAIARTLTAYGFIPALGIHHCSELNNFNLADDFIEAYRPFVDLWVVENIDEGTEFSRSIRSNLLNILNYDCLFDGKKQKILRSIDMMISSFVSACNNMNFESLKLPELIPLELHSYE</sequence>
<dbReference type="InterPro" id="IPR050646">
    <property type="entry name" value="Cas1"/>
</dbReference>
<keyword evidence="5 10" id="KW-0460">Magnesium</keyword>
<keyword evidence="6 10" id="KW-0051">Antiviral defense</keyword>
<dbReference type="InterPro" id="IPR019855">
    <property type="entry name" value="CRISPR-assoc_Cas1_NMENI"/>
</dbReference>
<keyword evidence="3 10" id="KW-0255">Endonuclease</keyword>
<dbReference type="NCBIfam" id="TIGR03639">
    <property type="entry name" value="cas1_NMENI"/>
    <property type="match status" value="1"/>
</dbReference>
<comment type="caution">
    <text evidence="11">The sequence shown here is derived from an EMBL/GenBank/DDBJ whole genome shotgun (WGS) entry which is preliminary data.</text>
</comment>
<proteinExistence type="inferred from homology"/>
<organism evidence="11 12">
    <name type="scientific">Alkaliphilus hydrothermalis</name>
    <dbReference type="NCBI Taxonomy" id="1482730"/>
    <lineage>
        <taxon>Bacteria</taxon>
        <taxon>Bacillati</taxon>
        <taxon>Bacillota</taxon>
        <taxon>Clostridia</taxon>
        <taxon>Peptostreptococcales</taxon>
        <taxon>Natronincolaceae</taxon>
        <taxon>Alkaliphilus</taxon>
    </lineage>
</organism>
<evidence type="ECO:0000256" key="10">
    <source>
        <dbReference type="HAMAP-Rule" id="MF_01470"/>
    </source>
</evidence>
<dbReference type="PANTHER" id="PTHR34353">
    <property type="entry name" value="CRISPR-ASSOCIATED ENDONUCLEASE CAS1 1"/>
    <property type="match status" value="1"/>
</dbReference>
<dbReference type="InterPro" id="IPR042211">
    <property type="entry name" value="CRISPR-assoc_Cas1_N"/>
</dbReference>
<reference evidence="11 12" key="1">
    <citation type="submission" date="2021-01" db="EMBL/GenBank/DDBJ databases">
        <title>Genomic Encyclopedia of Type Strains, Phase IV (KMG-IV): sequencing the most valuable type-strain genomes for metagenomic binning, comparative biology and taxonomic classification.</title>
        <authorList>
            <person name="Goeker M."/>
        </authorList>
    </citation>
    <scope>NUCLEOTIDE SEQUENCE [LARGE SCALE GENOMIC DNA]</scope>
    <source>
        <strain evidence="11 12">DSM 25890</strain>
    </source>
</reference>
<feature type="binding site" evidence="10">
    <location>
        <position position="217"/>
    </location>
    <ligand>
        <name>Mn(2+)</name>
        <dbReference type="ChEBI" id="CHEBI:29035"/>
    </ligand>
</feature>
<comment type="subunit">
    <text evidence="9 10">Homodimer, forms a heterotetramer with a Cas2 homodimer.</text>
</comment>
<feature type="binding site" evidence="10">
    <location>
        <position position="202"/>
    </location>
    <ligand>
        <name>Mn(2+)</name>
        <dbReference type="ChEBI" id="CHEBI:29035"/>
    </ligand>
</feature>
<dbReference type="Pfam" id="PF01867">
    <property type="entry name" value="Cas_Cas1"/>
    <property type="match status" value="1"/>
</dbReference>
<dbReference type="Gene3D" id="1.20.120.920">
    <property type="entry name" value="CRISPR-associated endonuclease Cas1, C-terminal domain"/>
    <property type="match status" value="1"/>
</dbReference>
<evidence type="ECO:0000256" key="4">
    <source>
        <dbReference type="ARBA" id="ARBA00022801"/>
    </source>
</evidence>
<dbReference type="NCBIfam" id="TIGR00287">
    <property type="entry name" value="cas1"/>
    <property type="match status" value="1"/>
</dbReference>
<comment type="cofactor">
    <cofactor evidence="10">
        <name>Mg(2+)</name>
        <dbReference type="ChEBI" id="CHEBI:18420"/>
    </cofactor>
    <cofactor evidence="10">
        <name>Mn(2+)</name>
        <dbReference type="ChEBI" id="CHEBI:29035"/>
    </cofactor>
</comment>
<evidence type="ECO:0000313" key="12">
    <source>
        <dbReference type="Proteomes" id="UP001314796"/>
    </source>
</evidence>
<evidence type="ECO:0000313" key="11">
    <source>
        <dbReference type="EMBL" id="MBM7615759.1"/>
    </source>
</evidence>
<feature type="binding site" evidence="10">
    <location>
        <position position="147"/>
    </location>
    <ligand>
        <name>Mn(2+)</name>
        <dbReference type="ChEBI" id="CHEBI:29035"/>
    </ligand>
</feature>
<dbReference type="EMBL" id="JAFBEE010000017">
    <property type="protein sequence ID" value="MBM7615759.1"/>
    <property type="molecule type" value="Genomic_DNA"/>
</dbReference>
<comment type="function">
    <text evidence="10">CRISPR (clustered regularly interspaced short palindromic repeat), is an adaptive immune system that provides protection against mobile genetic elements (viruses, transposable elements and conjugative plasmids). CRISPR clusters contain spacers, sequences complementary to antecedent mobile elements, and target invading nucleic acids. CRISPR clusters are transcribed and processed into CRISPR RNA (crRNA). Acts as a dsDNA endonuclease. Involved in the integration of spacer DNA into the CRISPR cassette.</text>
</comment>
<dbReference type="Gene3D" id="3.100.10.20">
    <property type="entry name" value="CRISPR-associated endonuclease Cas1, N-terminal domain"/>
    <property type="match status" value="1"/>
</dbReference>
<evidence type="ECO:0000256" key="6">
    <source>
        <dbReference type="ARBA" id="ARBA00023118"/>
    </source>
</evidence>
<evidence type="ECO:0000256" key="2">
    <source>
        <dbReference type="ARBA" id="ARBA00022723"/>
    </source>
</evidence>
<keyword evidence="12" id="KW-1185">Reference proteome</keyword>
<evidence type="ECO:0000256" key="1">
    <source>
        <dbReference type="ARBA" id="ARBA00022722"/>
    </source>
</evidence>
<evidence type="ECO:0000256" key="8">
    <source>
        <dbReference type="ARBA" id="ARBA00023211"/>
    </source>
</evidence>